<dbReference type="OrthoDB" id="5330842at2759"/>
<dbReference type="EMBL" id="PQFF01000134">
    <property type="protein sequence ID" value="RHZ79614.1"/>
    <property type="molecule type" value="Genomic_DNA"/>
</dbReference>
<evidence type="ECO:0000313" key="1">
    <source>
        <dbReference type="EMBL" id="RHZ79614.1"/>
    </source>
</evidence>
<name>A0A397J2Y7_9GLOM</name>
<evidence type="ECO:0000313" key="2">
    <source>
        <dbReference type="Proteomes" id="UP000266861"/>
    </source>
</evidence>
<dbReference type="Proteomes" id="UP000266861">
    <property type="component" value="Unassembled WGS sequence"/>
</dbReference>
<sequence length="560" mass="64742">MEIESSEAIMSNLTPDEKRNLLFDVTCSLEIPMKDFDENWWPLVSNIWTQWNSYKQTNGNIRKDFVCRLMKHRELIDRCKDSPNHTHTLLELDQIKRSQAIRTLVEKNAIKNYSAPAITAAVKEYATKIGLGTSVSELKCKEVANIKYKVRGPMESHLICNSNLNSDILKSITFLTEKGYHLTLIDSTYKTNKYDWRLFTLYVCDTYGCWDVGAHFLVKSSEAIMSNLTPDEKRNLLFDVTCSLEIPMKDFDENWWPLVSNIWTQWNSYKQTNGNIRKDFVCRLMKHRELIDRCKDSPNHTHTLLELDQIKRSQAIRTLVEKNAIKNYSAPAITAAVKEYATKIGLGTSVSELKCKEVANIKYKVRGPMESHLICNSNLNSDILKSITFLTEKGYHLTLIDSTYKTNKYDWRLFTLYVCDTYGCWDVGAHFLVSSEDGDTVFEALKIVRSYCNWIPCYMLSDQSSIEAKGIRKAFPGISAGEQECEVILCVVHVMRIWMTKIYDKKTRNIMNAAMHKRTKIGCEKLIQKAINNCTVPAIRNYIKRNYVKNMQQWALWALS</sequence>
<dbReference type="AlphaFoldDB" id="A0A397J2Y7"/>
<gene>
    <name evidence="1" type="ORF">Glove_143g4</name>
</gene>
<dbReference type="PANTHER" id="PTHR47456">
    <property type="entry name" value="PHD-TYPE DOMAIN-CONTAINING PROTEIN"/>
    <property type="match status" value="1"/>
</dbReference>
<reference evidence="1 2" key="1">
    <citation type="submission" date="2018-08" db="EMBL/GenBank/DDBJ databases">
        <title>Genome and evolution of the arbuscular mycorrhizal fungus Diversispora epigaea (formerly Glomus versiforme) and its bacterial endosymbionts.</title>
        <authorList>
            <person name="Sun X."/>
            <person name="Fei Z."/>
            <person name="Harrison M."/>
        </authorList>
    </citation>
    <scope>NUCLEOTIDE SEQUENCE [LARGE SCALE GENOMIC DNA]</scope>
    <source>
        <strain evidence="1 2">IT104</strain>
    </source>
</reference>
<comment type="caution">
    <text evidence="1">The sequence shown here is derived from an EMBL/GenBank/DDBJ whole genome shotgun (WGS) entry which is preliminary data.</text>
</comment>
<keyword evidence="2" id="KW-1185">Reference proteome</keyword>
<accession>A0A397J2Y7</accession>
<proteinExistence type="predicted"/>
<protein>
    <submittedName>
        <fullName evidence="1">Uncharacterized protein</fullName>
    </submittedName>
</protein>
<organism evidence="1 2">
    <name type="scientific">Diversispora epigaea</name>
    <dbReference type="NCBI Taxonomy" id="1348612"/>
    <lineage>
        <taxon>Eukaryota</taxon>
        <taxon>Fungi</taxon>
        <taxon>Fungi incertae sedis</taxon>
        <taxon>Mucoromycota</taxon>
        <taxon>Glomeromycotina</taxon>
        <taxon>Glomeromycetes</taxon>
        <taxon>Diversisporales</taxon>
        <taxon>Diversisporaceae</taxon>
        <taxon>Diversispora</taxon>
    </lineage>
</organism>